<gene>
    <name evidence="1" type="ORF">E2636_06215</name>
</gene>
<name>A0A4P6ZWJ8_9BACL</name>
<dbReference type="EMBL" id="CP038015">
    <property type="protein sequence ID" value="QBP40737.1"/>
    <property type="molecule type" value="Genomic_DNA"/>
</dbReference>
<dbReference type="KEGG" id="panc:E2636_06215"/>
<dbReference type="RefSeq" id="WP_017379845.1">
    <property type="nucleotide sequence ID" value="NZ_CP038015.1"/>
</dbReference>
<dbReference type="OrthoDB" id="2166954at2"/>
<keyword evidence="2" id="KW-1185">Reference proteome</keyword>
<evidence type="ECO:0000313" key="2">
    <source>
        <dbReference type="Proteomes" id="UP000294292"/>
    </source>
</evidence>
<evidence type="ECO:0000313" key="1">
    <source>
        <dbReference type="EMBL" id="QBP40737.1"/>
    </source>
</evidence>
<evidence type="ECO:0008006" key="3">
    <source>
        <dbReference type="Google" id="ProtNLM"/>
    </source>
</evidence>
<protein>
    <recommendedName>
        <fullName evidence="3">AraC family transcriptional regulator</fullName>
    </recommendedName>
</protein>
<dbReference type="Proteomes" id="UP000294292">
    <property type="component" value="Chromosome"/>
</dbReference>
<proteinExistence type="predicted"/>
<accession>A0A4P6ZWJ8</accession>
<organism evidence="1 2">
    <name type="scientific">Paenisporosarcina antarctica</name>
    <dbReference type="NCBI Taxonomy" id="417367"/>
    <lineage>
        <taxon>Bacteria</taxon>
        <taxon>Bacillati</taxon>
        <taxon>Bacillota</taxon>
        <taxon>Bacilli</taxon>
        <taxon>Bacillales</taxon>
        <taxon>Caryophanaceae</taxon>
        <taxon>Paenisporosarcina</taxon>
    </lineage>
</organism>
<dbReference type="AlphaFoldDB" id="A0A4P6ZWJ8"/>
<reference evidence="1 2" key="1">
    <citation type="submission" date="2019-03" db="EMBL/GenBank/DDBJ databases">
        <title>Complete genome sequence of Paenisporosarcina antarctica CGMCC 1.6503T.</title>
        <authorList>
            <person name="Rong J.-C."/>
            <person name="Chi N.-Y."/>
            <person name="Zhang Q.-F."/>
        </authorList>
    </citation>
    <scope>NUCLEOTIDE SEQUENCE [LARGE SCALE GENOMIC DNA]</scope>
    <source>
        <strain evidence="1 2">CGMCC 1.6503</strain>
    </source>
</reference>
<sequence length="73" mass="8463">MNKKWTIENISEYVKKNSDCELLSTEYLGFSQKLLFKCSCGNNFEKTLTKFKASNQKKCSSCLEPRTPRTSKK</sequence>